<accession>A0A1H6EVM1</accession>
<feature type="region of interest" description="Disordered" evidence="4">
    <location>
        <begin position="1970"/>
        <end position="1989"/>
    </location>
</feature>
<dbReference type="GO" id="GO:0005829">
    <property type="term" value="C:cytosol"/>
    <property type="evidence" value="ECO:0007669"/>
    <property type="project" value="TreeGrafter"/>
</dbReference>
<reference evidence="6 7" key="1">
    <citation type="submission" date="2016-10" db="EMBL/GenBank/DDBJ databases">
        <authorList>
            <person name="de Groot N.N."/>
        </authorList>
    </citation>
    <scope>NUCLEOTIDE SEQUENCE [LARGE SCALE GENOMIC DNA]</scope>
    <source>
        <strain evidence="6 7">CGMCC 4.7037</strain>
    </source>
</reference>
<gene>
    <name evidence="6" type="ORF">SAMN05444920_117175</name>
</gene>
<dbReference type="GO" id="GO:0031177">
    <property type="term" value="F:phosphopantetheine binding"/>
    <property type="evidence" value="ECO:0007669"/>
    <property type="project" value="InterPro"/>
</dbReference>
<dbReference type="Gene3D" id="3.40.50.980">
    <property type="match status" value="4"/>
</dbReference>
<feature type="domain" description="Carrier" evidence="5">
    <location>
        <begin position="1997"/>
        <end position="2072"/>
    </location>
</feature>
<dbReference type="PANTHER" id="PTHR45527">
    <property type="entry name" value="NONRIBOSOMAL PEPTIDE SYNTHETASE"/>
    <property type="match status" value="1"/>
</dbReference>
<dbReference type="InterPro" id="IPR036736">
    <property type="entry name" value="ACP-like_sf"/>
</dbReference>
<dbReference type="OrthoDB" id="3802848at2"/>
<evidence type="ECO:0000313" key="6">
    <source>
        <dbReference type="EMBL" id="SEH00744.1"/>
    </source>
</evidence>
<dbReference type="InterPro" id="IPR009081">
    <property type="entry name" value="PP-bd_ACP"/>
</dbReference>
<evidence type="ECO:0000256" key="4">
    <source>
        <dbReference type="SAM" id="MobiDB-lite"/>
    </source>
</evidence>
<dbReference type="FunFam" id="3.30.300.30:FF:000010">
    <property type="entry name" value="Enterobactin synthetase component F"/>
    <property type="match status" value="1"/>
</dbReference>
<dbReference type="Proteomes" id="UP000236732">
    <property type="component" value="Unassembled WGS sequence"/>
</dbReference>
<dbReference type="Gene3D" id="1.10.1200.10">
    <property type="entry name" value="ACP-like"/>
    <property type="match status" value="2"/>
</dbReference>
<dbReference type="SUPFAM" id="SSF52777">
    <property type="entry name" value="CoA-dependent acyltransferases"/>
    <property type="match status" value="4"/>
</dbReference>
<dbReference type="Gene3D" id="3.30.559.10">
    <property type="entry name" value="Chloramphenicol acetyltransferase-like domain"/>
    <property type="match status" value="2"/>
</dbReference>
<dbReference type="Pfam" id="PF13193">
    <property type="entry name" value="AMP-binding_C"/>
    <property type="match status" value="2"/>
</dbReference>
<dbReference type="InterPro" id="IPR023213">
    <property type="entry name" value="CAT-like_dom_sf"/>
</dbReference>
<evidence type="ECO:0000259" key="5">
    <source>
        <dbReference type="PROSITE" id="PS50075"/>
    </source>
</evidence>
<keyword evidence="7" id="KW-1185">Reference proteome</keyword>
<dbReference type="InterPro" id="IPR025110">
    <property type="entry name" value="AMP-bd_C"/>
</dbReference>
<dbReference type="FunFam" id="3.40.50.12780:FF:000012">
    <property type="entry name" value="Non-ribosomal peptide synthetase"/>
    <property type="match status" value="2"/>
</dbReference>
<evidence type="ECO:0000256" key="2">
    <source>
        <dbReference type="ARBA" id="ARBA00022450"/>
    </source>
</evidence>
<dbReference type="SUPFAM" id="SSF47336">
    <property type="entry name" value="ACP-like"/>
    <property type="match status" value="2"/>
</dbReference>
<dbReference type="CDD" id="cd19531">
    <property type="entry name" value="LCL_NRPS-like"/>
    <property type="match status" value="2"/>
</dbReference>
<feature type="domain" description="Carrier" evidence="5">
    <location>
        <begin position="500"/>
        <end position="575"/>
    </location>
</feature>
<organism evidence="6 7">
    <name type="scientific">Nonomuraea solani</name>
    <dbReference type="NCBI Taxonomy" id="1144553"/>
    <lineage>
        <taxon>Bacteria</taxon>
        <taxon>Bacillati</taxon>
        <taxon>Actinomycetota</taxon>
        <taxon>Actinomycetes</taxon>
        <taxon>Streptosporangiales</taxon>
        <taxon>Streptosporangiaceae</taxon>
        <taxon>Nonomuraea</taxon>
    </lineage>
</organism>
<dbReference type="Gene3D" id="3.30.559.30">
    <property type="entry name" value="Nonribosomal peptide synthetase, condensation domain"/>
    <property type="match status" value="2"/>
</dbReference>
<dbReference type="SUPFAM" id="SSF56801">
    <property type="entry name" value="Acetyl-CoA synthetase-like"/>
    <property type="match status" value="2"/>
</dbReference>
<dbReference type="FunFam" id="1.10.1200.10:FF:000016">
    <property type="entry name" value="Non-ribosomal peptide synthase"/>
    <property type="match status" value="1"/>
</dbReference>
<dbReference type="PROSITE" id="PS00455">
    <property type="entry name" value="AMP_BINDING"/>
    <property type="match status" value="2"/>
</dbReference>
<dbReference type="Pfam" id="PF00550">
    <property type="entry name" value="PP-binding"/>
    <property type="match status" value="2"/>
</dbReference>
<dbReference type="InterPro" id="IPR000873">
    <property type="entry name" value="AMP-dep_synth/lig_dom"/>
</dbReference>
<proteinExistence type="predicted"/>
<dbReference type="Pfam" id="PF00668">
    <property type="entry name" value="Condensation"/>
    <property type="match status" value="2"/>
</dbReference>
<name>A0A1H6EVM1_9ACTN</name>
<dbReference type="NCBIfam" id="TIGR01733">
    <property type="entry name" value="AA-adenyl-dom"/>
    <property type="match status" value="2"/>
</dbReference>
<comment type="cofactor">
    <cofactor evidence="1">
        <name>pantetheine 4'-phosphate</name>
        <dbReference type="ChEBI" id="CHEBI:47942"/>
    </cofactor>
</comment>
<dbReference type="GO" id="GO:0003824">
    <property type="term" value="F:catalytic activity"/>
    <property type="evidence" value="ECO:0007669"/>
    <property type="project" value="InterPro"/>
</dbReference>
<sequence>MREMIPAELNDTALELPAVAGMVPLFEAWAAKAPERVAVVDGALTLSYGELNGAANRLARRLVEAGAGPGSVVALYAGRSAGALTAMLAVLKAGAAYLPLDPGYPAARVELVLRDSGAGTVLVPAELRERLPEFDGTVLELSGDSSLSEDNPDIAVDPTDPAYILYTSGSTGRPKGVVIPHRALLNFLVAMEELLEAGQDDVWLALTSLSFDISGLELYLPLVTGARAVIADPGTARDGHRLAGLIRREGVTHVQATPSGWRVLLAADYAGPAVTALVGGEALSEPLADELRARVGRLFNVYGPTETTIWSTAWEVRPGRVSIGRPIGNTRVHVVDERMEPATTGELLIGGLGLANGYHLRAGLTGERFVPDPFGPPGGRLYRTGDVVRLEPDGTLRYLGRTDNQVKLRGHRIELGEIESVLEAHPGVRQAVVAVRRETLVAYLAGDGSGLPGWVAERLPSYMVPSVFVPLETLPLTPNGKVDRNALPEPGLPESGAGGAARTEAERVVAEVFAEVLGLDAAGTGDDFFLLGGHSLLAARAAARVARQLGVEVPVAVLFAHSTVAAFAAAVQELETPSAPPRPRPEGVAPPLSPAQERMWFLYRLDPADASYNVYLARRLRGALEPDRLVAALGAVVARHETLRTRFPEVDGVPVAVVEPDATVVVERVDLTELPAGEREAEARRRVNARVNAPFDLVAAPPVRATLVRLAADEHVLCVVFHHIVGDGWSQNVLLGDLAACYEGAGLPELVVQHGDVTRWRQEREAAGARDAALAYWRERLAGVPALELPADRPRPGERRGAVHRARVPHEVVGVLEELGRTTGTTLFMVLLAAYQALLARQSGQADLAVGTAVAGRDRVELEPLIGFLAETLVLRGDLSGDPAFTDLLVRTRRTVLDAFTHGDVPMERMGGGTGLFQTMLILHTQDDGAATTLGDATAEVFHADYAPARFDVTLDAWLDAGGLELAFGYEASLFDPATIERLAARFGDLLRNVAASPGARLSSLARVTGAEREGLLHGPNDTALELPAVAGMVPLFEAWAAKAPERVAVVDGALTLSYGELNGAANRLARRLVEAGAGPGSVVALYAGRSAGALTAMLAVLKAGAAYLPLDPDYPAARIELVLRDSGAGTVLVPAELRERLPEFDGTVLTLDDDFSAYDASNLDIAADQAYVLYTSGSTGRPKGVVVPHRALLNFLVAMEELLGAGPDDVWLAVTSLSFDISGLELYLPLITGARTVIAGSALDGALLGEQIRREGVTHVQATPSGWRVLLAGGCAGPAITALVGGEALSEPLADELRTSVGRLFNVYGPTETTIWSTAWEVKPGRVSIGRPIGNTRVYVLDEHLEPVPAGAPGELLIGGLGLANGYHQRPALTAERFVPDPFGPPGGRLYRTGDVVRLGADGTLQYLGRTDNQVKLRGHRIELGEIESALETHPGVRQAVAAVHRERLVAYLTGGPDPAALRAHLAERLPAYMIPSVFVPLETLPLTPNGKVDRKALPVPGAAEEVPLRPREPDAAVPLSPAQERLWFLDTLGGDPGAHLSVALRLRGPLNDEALVAALAGVAARHEGLRTRFPGAEGRPLLVVEPEFTPPLARHDLTRVPDAEREARRLVAAFTAEPFDLGAAPPVRVALVRLAAWEHVLCVAAHPIVADAWSLGVLLSDLAILYERREPPPPPVQAGDVTLWRGGREAPAEAGLEHWCGRLAGSPVLDLPLDRPRPGLPARTGGRHELRLDPELGERLERLGREAGGTSRTVLLAAYQVALARHTGQIGFMIGLPVAGREVAGLEGVFGHLTRHLVVRGELPGDPAFTELLRLTRAAEREAAEHAGLSPERLLSALEVERDPGQEPLFQTTLTVHEDVPMPGAFGGLEHEPFMPDPVDTVYDLALEARGLELAFQYDASLLDAGTVGRFAGRFTALLERVAAKPERNVSELVDEAADGPVVDPWGSPVSPGSAGVIRGTGERGLLRPDGRVEPLPAPGTVGRARTGSRAGYVAPRTDAEALVADVWSDLLGVSRVGAADDFFHLGGHSLLAVRAAARLRATIDVDVPIRTFFSHRTVEEFAGAVEEILLADLEGLSDEEAQLLLDATEVP</sequence>
<protein>
    <submittedName>
        <fullName evidence="6">Amino acid adenylation domain-containing protein</fullName>
    </submittedName>
</protein>
<dbReference type="Gene3D" id="3.30.300.30">
    <property type="match status" value="2"/>
</dbReference>
<dbReference type="Gene3D" id="2.30.38.10">
    <property type="entry name" value="Luciferase, Domain 3"/>
    <property type="match status" value="2"/>
</dbReference>
<dbReference type="InterPro" id="IPR020845">
    <property type="entry name" value="AMP-binding_CS"/>
</dbReference>
<dbReference type="InterPro" id="IPR001242">
    <property type="entry name" value="Condensation_dom"/>
</dbReference>
<dbReference type="GO" id="GO:0072330">
    <property type="term" value="P:monocarboxylic acid biosynthetic process"/>
    <property type="evidence" value="ECO:0007669"/>
    <property type="project" value="UniProtKB-ARBA"/>
</dbReference>
<dbReference type="PROSITE" id="PS00012">
    <property type="entry name" value="PHOSPHOPANTETHEINE"/>
    <property type="match status" value="2"/>
</dbReference>
<dbReference type="SMART" id="SM00823">
    <property type="entry name" value="PKS_PP"/>
    <property type="match status" value="2"/>
</dbReference>
<dbReference type="FunFam" id="3.40.50.980:FF:000001">
    <property type="entry name" value="Non-ribosomal peptide synthetase"/>
    <property type="match status" value="2"/>
</dbReference>
<dbReference type="InterPro" id="IPR020806">
    <property type="entry name" value="PKS_PP-bd"/>
</dbReference>
<dbReference type="GO" id="GO:0043041">
    <property type="term" value="P:amino acid activation for nonribosomal peptide biosynthetic process"/>
    <property type="evidence" value="ECO:0007669"/>
    <property type="project" value="TreeGrafter"/>
</dbReference>
<keyword evidence="2" id="KW-0596">Phosphopantetheine</keyword>
<evidence type="ECO:0000313" key="7">
    <source>
        <dbReference type="Proteomes" id="UP000236732"/>
    </source>
</evidence>
<dbReference type="EMBL" id="FNVT01000017">
    <property type="protein sequence ID" value="SEH00744.1"/>
    <property type="molecule type" value="Genomic_DNA"/>
</dbReference>
<dbReference type="RefSeq" id="WP_103961873.1">
    <property type="nucleotide sequence ID" value="NZ_FNVT01000017.1"/>
</dbReference>
<dbReference type="InterPro" id="IPR010071">
    <property type="entry name" value="AA_adenyl_dom"/>
</dbReference>
<dbReference type="InterPro" id="IPR045851">
    <property type="entry name" value="AMP-bd_C_sf"/>
</dbReference>
<dbReference type="PROSITE" id="PS50075">
    <property type="entry name" value="CARRIER"/>
    <property type="match status" value="2"/>
</dbReference>
<dbReference type="FunFam" id="2.30.38.10:FF:000001">
    <property type="entry name" value="Non-ribosomal peptide synthetase PvdI"/>
    <property type="match status" value="1"/>
</dbReference>
<dbReference type="GO" id="GO:0008610">
    <property type="term" value="P:lipid biosynthetic process"/>
    <property type="evidence" value="ECO:0007669"/>
    <property type="project" value="UniProtKB-ARBA"/>
</dbReference>
<dbReference type="PANTHER" id="PTHR45527:SF1">
    <property type="entry name" value="FATTY ACID SYNTHASE"/>
    <property type="match status" value="1"/>
</dbReference>
<dbReference type="InterPro" id="IPR006162">
    <property type="entry name" value="Ppantetheine_attach_site"/>
</dbReference>
<dbReference type="Pfam" id="PF00501">
    <property type="entry name" value="AMP-binding"/>
    <property type="match status" value="2"/>
</dbReference>
<dbReference type="GO" id="GO:0044550">
    <property type="term" value="P:secondary metabolite biosynthetic process"/>
    <property type="evidence" value="ECO:0007669"/>
    <property type="project" value="UniProtKB-ARBA"/>
</dbReference>
<feature type="region of interest" description="Disordered" evidence="4">
    <location>
        <begin position="480"/>
        <end position="500"/>
    </location>
</feature>
<evidence type="ECO:0000256" key="1">
    <source>
        <dbReference type="ARBA" id="ARBA00001957"/>
    </source>
</evidence>
<evidence type="ECO:0000256" key="3">
    <source>
        <dbReference type="ARBA" id="ARBA00022553"/>
    </source>
</evidence>
<keyword evidence="3" id="KW-0597">Phosphoprotein</keyword>